<organism evidence="1 2">
    <name type="scientific">Deinococcus oregonensis</name>
    <dbReference type="NCBI Taxonomy" id="1805970"/>
    <lineage>
        <taxon>Bacteria</taxon>
        <taxon>Thermotogati</taxon>
        <taxon>Deinococcota</taxon>
        <taxon>Deinococci</taxon>
        <taxon>Deinococcales</taxon>
        <taxon>Deinococcaceae</taxon>
        <taxon>Deinococcus</taxon>
    </lineage>
</organism>
<dbReference type="GO" id="GO:0016829">
    <property type="term" value="F:lyase activity"/>
    <property type="evidence" value="ECO:0007669"/>
    <property type="project" value="UniProtKB-KW"/>
</dbReference>
<name>A0ABV6AZL6_9DEIO</name>
<gene>
    <name evidence="1" type="primary">phnH</name>
    <name evidence="1" type="ORF">ACFFLM_06410</name>
</gene>
<keyword evidence="1" id="KW-0456">Lyase</keyword>
<dbReference type="SUPFAM" id="SSF159709">
    <property type="entry name" value="PhnH-like"/>
    <property type="match status" value="1"/>
</dbReference>
<accession>A0ABV6AZL6</accession>
<evidence type="ECO:0000313" key="2">
    <source>
        <dbReference type="Proteomes" id="UP001589733"/>
    </source>
</evidence>
<dbReference type="Gene3D" id="3.40.50.11310">
    <property type="entry name" value="Bacterial phosphonate metabolism protein PhnH"/>
    <property type="match status" value="1"/>
</dbReference>
<dbReference type="RefSeq" id="WP_380006909.1">
    <property type="nucleotide sequence ID" value="NZ_JBHLYR010000021.1"/>
</dbReference>
<dbReference type="InterPro" id="IPR038058">
    <property type="entry name" value="PhnH-like_sp"/>
</dbReference>
<dbReference type="EMBL" id="JBHLYR010000021">
    <property type="protein sequence ID" value="MFB9991598.1"/>
    <property type="molecule type" value="Genomic_DNA"/>
</dbReference>
<evidence type="ECO:0000313" key="1">
    <source>
        <dbReference type="EMBL" id="MFB9991598.1"/>
    </source>
</evidence>
<dbReference type="InterPro" id="IPR008772">
    <property type="entry name" value="Phosphonate_metab_PhnH"/>
</dbReference>
<proteinExistence type="predicted"/>
<protein>
    <submittedName>
        <fullName evidence="1">Phosphonate C-P lyase system protein PhnH</fullName>
    </submittedName>
</protein>
<dbReference type="Proteomes" id="UP001589733">
    <property type="component" value="Unassembled WGS sequence"/>
</dbReference>
<sequence length="178" mass="19221">MPPVQSPTEFRTQVTFRALMQALAMPGQVQHLPPNPNALAQISETLVDLETTFFTPDPTLHLSLLGTGALPESASQANYLFFPQVDEAALDLIAQASRGDMLYPDRAATLILATDFAGLVRGWTGPGIQGKRAVSLGLPEGFWTLRSEAVVYPLGWDVFLVSGTQVLGLPRSTNVELM</sequence>
<comment type="caution">
    <text evidence="1">The sequence shown here is derived from an EMBL/GenBank/DDBJ whole genome shotgun (WGS) entry which is preliminary data.</text>
</comment>
<reference evidence="1 2" key="1">
    <citation type="submission" date="2024-09" db="EMBL/GenBank/DDBJ databases">
        <authorList>
            <person name="Sun Q."/>
            <person name="Mori K."/>
        </authorList>
    </citation>
    <scope>NUCLEOTIDE SEQUENCE [LARGE SCALE GENOMIC DNA]</scope>
    <source>
        <strain evidence="1 2">JCM 13503</strain>
    </source>
</reference>
<keyword evidence="2" id="KW-1185">Reference proteome</keyword>
<dbReference type="NCBIfam" id="TIGR03292">
    <property type="entry name" value="PhnH_redo"/>
    <property type="match status" value="1"/>
</dbReference>
<dbReference type="Pfam" id="PF05845">
    <property type="entry name" value="PhnH"/>
    <property type="match status" value="1"/>
</dbReference>